<accession>A0A7M7TB93</accession>
<name>A0A7M7TB93_NASVI</name>
<evidence type="ECO:0000256" key="1">
    <source>
        <dbReference type="SAM" id="MobiDB-lite"/>
    </source>
</evidence>
<keyword evidence="3" id="KW-1185">Reference proteome</keyword>
<feature type="compositionally biased region" description="Basic and acidic residues" evidence="1">
    <location>
        <begin position="118"/>
        <end position="139"/>
    </location>
</feature>
<reference evidence="2" key="1">
    <citation type="submission" date="2021-01" db="UniProtKB">
        <authorList>
            <consortium name="EnsemblMetazoa"/>
        </authorList>
    </citation>
    <scope>IDENTIFICATION</scope>
</reference>
<dbReference type="RefSeq" id="XP_031788848.1">
    <property type="nucleotide sequence ID" value="XM_031932988.1"/>
</dbReference>
<proteinExistence type="predicted"/>
<sequence length="154" mass="17490">MKVQHFWVDPQKTNYTRFYLQSYLFPLESLSTVSSVTDLDSAASKDALLLNVPVINQLGQADEGISREISDSQHSLSSERETIELVPETTKKLHTVDNGILREIIEPTNQRSLVSEGEATKEKSNLENQEEYAKDDSLKKQKENFIQSFTLPTE</sequence>
<dbReference type="KEGG" id="nvi:116417885"/>
<dbReference type="AlphaFoldDB" id="A0A7M7TB93"/>
<protein>
    <submittedName>
        <fullName evidence="2">Uncharacterized protein</fullName>
    </submittedName>
</protein>
<dbReference type="InParanoid" id="A0A7M7TB93"/>
<evidence type="ECO:0000313" key="2">
    <source>
        <dbReference type="EnsemblMetazoa" id="XP_031788848"/>
    </source>
</evidence>
<evidence type="ECO:0000313" key="3">
    <source>
        <dbReference type="Proteomes" id="UP000002358"/>
    </source>
</evidence>
<dbReference type="Proteomes" id="UP000002358">
    <property type="component" value="Unassembled WGS sequence"/>
</dbReference>
<dbReference type="GeneID" id="116417885"/>
<feature type="region of interest" description="Disordered" evidence="1">
    <location>
        <begin position="111"/>
        <end position="139"/>
    </location>
</feature>
<dbReference type="EnsemblMetazoa" id="XM_031932988">
    <property type="protein sequence ID" value="XP_031788848"/>
    <property type="gene ID" value="LOC116417885"/>
</dbReference>
<organism evidence="2 3">
    <name type="scientific">Nasonia vitripennis</name>
    <name type="common">Parasitic wasp</name>
    <dbReference type="NCBI Taxonomy" id="7425"/>
    <lineage>
        <taxon>Eukaryota</taxon>
        <taxon>Metazoa</taxon>
        <taxon>Ecdysozoa</taxon>
        <taxon>Arthropoda</taxon>
        <taxon>Hexapoda</taxon>
        <taxon>Insecta</taxon>
        <taxon>Pterygota</taxon>
        <taxon>Neoptera</taxon>
        <taxon>Endopterygota</taxon>
        <taxon>Hymenoptera</taxon>
        <taxon>Apocrita</taxon>
        <taxon>Proctotrupomorpha</taxon>
        <taxon>Chalcidoidea</taxon>
        <taxon>Pteromalidae</taxon>
        <taxon>Pteromalinae</taxon>
        <taxon>Nasonia</taxon>
    </lineage>
</organism>